<feature type="compositionally biased region" description="Low complexity" evidence="1">
    <location>
        <begin position="276"/>
        <end position="294"/>
    </location>
</feature>
<dbReference type="NCBIfam" id="TIGR01668">
    <property type="entry name" value="YqeG_hyp_ppase"/>
    <property type="match status" value="1"/>
</dbReference>
<evidence type="ECO:0000313" key="3">
    <source>
        <dbReference type="EMBL" id="GIM12827.1"/>
    </source>
</evidence>
<dbReference type="AlphaFoldDB" id="A0A8J4CF10"/>
<sequence>MRMPARQPQLPQAVRPTCPGARFSRRTVDFRFVEITSVQATRGVGQASEMARVQQNFNSAGIGLFFNLFGGNQSLALPHVAVPDIRHVDWDKLRAAGFRGLVFDKDNTLSRPFALEVEPRLRGALDHCLAVFEGRAVLYSNSAGLKQYDPNGAEARRLEAALGIPVLRHEDKKPGGGCTELEAHFGCPASDLVMVGDRYLTDVAFGNRHGMLTVHVQPLTSQGEPFGVLLARRVEEFWVARWTAAGVHPPAHVRATYTSLQEFTTEPPKGSPPPAVEAAAAAAATTSGTAAMPAATPPVSMPRQ</sequence>
<dbReference type="Pfam" id="PF09419">
    <property type="entry name" value="PGP_phosphatase"/>
    <property type="match status" value="1"/>
</dbReference>
<dbReference type="EMBL" id="BNCP01000019">
    <property type="protein sequence ID" value="GIL80510.1"/>
    <property type="molecule type" value="Genomic_DNA"/>
</dbReference>
<feature type="region of interest" description="Disordered" evidence="1">
    <location>
        <begin position="262"/>
        <end position="304"/>
    </location>
</feature>
<organism evidence="2 4">
    <name type="scientific">Volvox reticuliferus</name>
    <dbReference type="NCBI Taxonomy" id="1737510"/>
    <lineage>
        <taxon>Eukaryota</taxon>
        <taxon>Viridiplantae</taxon>
        <taxon>Chlorophyta</taxon>
        <taxon>core chlorophytes</taxon>
        <taxon>Chlorophyceae</taxon>
        <taxon>CS clade</taxon>
        <taxon>Chlamydomonadales</taxon>
        <taxon>Volvocaceae</taxon>
        <taxon>Volvox</taxon>
    </lineage>
</organism>
<dbReference type="Gene3D" id="3.40.50.1000">
    <property type="entry name" value="HAD superfamily/HAD-like"/>
    <property type="match status" value="1"/>
</dbReference>
<dbReference type="SUPFAM" id="SSF56784">
    <property type="entry name" value="HAD-like"/>
    <property type="match status" value="1"/>
</dbReference>
<dbReference type="InterPro" id="IPR010021">
    <property type="entry name" value="PGPP1/Gep4"/>
</dbReference>
<dbReference type="InterPro" id="IPR027706">
    <property type="entry name" value="PGP_Pase"/>
</dbReference>
<feature type="compositionally biased region" description="Pro residues" evidence="1">
    <location>
        <begin position="295"/>
        <end position="304"/>
    </location>
</feature>
<dbReference type="GO" id="GO:0005737">
    <property type="term" value="C:cytoplasm"/>
    <property type="evidence" value="ECO:0007669"/>
    <property type="project" value="TreeGrafter"/>
</dbReference>
<gene>
    <name evidence="2" type="ORF">Vretifemale_9704</name>
    <name evidence="3" type="ORF">Vretimale_16036</name>
</gene>
<dbReference type="OrthoDB" id="515121at2759"/>
<dbReference type="Proteomes" id="UP000722791">
    <property type="component" value="Unassembled WGS sequence"/>
</dbReference>
<dbReference type="Proteomes" id="UP000747110">
    <property type="component" value="Unassembled WGS sequence"/>
</dbReference>
<proteinExistence type="predicted"/>
<dbReference type="InterPro" id="IPR023214">
    <property type="entry name" value="HAD_sf"/>
</dbReference>
<protein>
    <submittedName>
        <fullName evidence="2">Uncharacterized protein</fullName>
    </submittedName>
</protein>
<comment type="caution">
    <text evidence="2">The sequence shown here is derived from an EMBL/GenBank/DDBJ whole genome shotgun (WGS) entry which is preliminary data.</text>
</comment>
<evidence type="ECO:0000256" key="1">
    <source>
        <dbReference type="SAM" id="MobiDB-lite"/>
    </source>
</evidence>
<name>A0A8J4CF10_9CHLO</name>
<evidence type="ECO:0000313" key="4">
    <source>
        <dbReference type="Proteomes" id="UP000747110"/>
    </source>
</evidence>
<evidence type="ECO:0000313" key="2">
    <source>
        <dbReference type="EMBL" id="GIL80510.1"/>
    </source>
</evidence>
<accession>A0A8J4CF10</accession>
<dbReference type="FunFam" id="3.40.50.1000:FF:000387">
    <property type="entry name" value="Predicted protein"/>
    <property type="match status" value="1"/>
</dbReference>
<dbReference type="EMBL" id="BNCQ01000045">
    <property type="protein sequence ID" value="GIM12827.1"/>
    <property type="molecule type" value="Genomic_DNA"/>
</dbReference>
<reference evidence="2" key="1">
    <citation type="journal article" date="2021" name="Proc. Natl. Acad. Sci. U.S.A.">
        <title>Three genomes in the algal genus Volvox reveal the fate of a haploid sex-determining region after a transition to homothallism.</title>
        <authorList>
            <person name="Yamamoto K."/>
            <person name="Hamaji T."/>
            <person name="Kawai-Toyooka H."/>
            <person name="Matsuzaki R."/>
            <person name="Takahashi F."/>
            <person name="Nishimura Y."/>
            <person name="Kawachi M."/>
            <person name="Noguchi H."/>
            <person name="Minakuchi Y."/>
            <person name="Umen J.G."/>
            <person name="Toyoda A."/>
            <person name="Nozaki H."/>
        </authorList>
    </citation>
    <scope>NUCLEOTIDE SEQUENCE</scope>
    <source>
        <strain evidence="3">NIES-3785</strain>
        <strain evidence="2">NIES-3786</strain>
    </source>
</reference>
<dbReference type="InterPro" id="IPR036412">
    <property type="entry name" value="HAD-like_sf"/>
</dbReference>
<keyword evidence="4" id="KW-1185">Reference proteome</keyword>
<dbReference type="PANTHER" id="PTHR19288:SF25">
    <property type="entry name" value="PHOSPHATIDYLGLYCEROPHOSPHATASE GEP4, MITOCHONDRIAL"/>
    <property type="match status" value="1"/>
</dbReference>
<dbReference type="GO" id="GO:0008962">
    <property type="term" value="F:phosphatidylglycerophosphatase activity"/>
    <property type="evidence" value="ECO:0007669"/>
    <property type="project" value="InterPro"/>
</dbReference>
<dbReference type="PANTHER" id="PTHR19288">
    <property type="entry name" value="4-NITROPHENYLPHOSPHATASE-RELATED"/>
    <property type="match status" value="1"/>
</dbReference>